<dbReference type="AlphaFoldDB" id="A0A7J6QUW5"/>
<gene>
    <name evidence="1" type="ORF">FOZ63_021448</name>
</gene>
<dbReference type="EMBL" id="JABANO010030285">
    <property type="protein sequence ID" value="KAF4712137.1"/>
    <property type="molecule type" value="Genomic_DNA"/>
</dbReference>
<protein>
    <submittedName>
        <fullName evidence="1">Uncharacterized protein</fullName>
    </submittedName>
</protein>
<sequence>MDLITEDEFLNRGKKYRAEVLDCLKTSAKHKRAPIIDMFNDVYDDMPWHLREQ</sequence>
<keyword evidence="2" id="KW-1185">Reference proteome</keyword>
<dbReference type="Proteomes" id="UP000553632">
    <property type="component" value="Unassembled WGS sequence"/>
</dbReference>
<reference evidence="1 2" key="1">
    <citation type="submission" date="2020-04" db="EMBL/GenBank/DDBJ databases">
        <title>Perkinsus olseni comparative genomics.</title>
        <authorList>
            <person name="Bogema D.R."/>
        </authorList>
    </citation>
    <scope>NUCLEOTIDE SEQUENCE [LARGE SCALE GENOMIC DNA]</scope>
    <source>
        <strain evidence="1 2">ATCC PRA-207</strain>
    </source>
</reference>
<dbReference type="Gene3D" id="3.40.50.970">
    <property type="match status" value="1"/>
</dbReference>
<organism evidence="1 2">
    <name type="scientific">Perkinsus olseni</name>
    <name type="common">Perkinsus atlanticus</name>
    <dbReference type="NCBI Taxonomy" id="32597"/>
    <lineage>
        <taxon>Eukaryota</taxon>
        <taxon>Sar</taxon>
        <taxon>Alveolata</taxon>
        <taxon>Perkinsozoa</taxon>
        <taxon>Perkinsea</taxon>
        <taxon>Perkinsida</taxon>
        <taxon>Perkinsidae</taxon>
        <taxon>Perkinsus</taxon>
    </lineage>
</organism>
<comment type="caution">
    <text evidence="1">The sequence shown here is derived from an EMBL/GenBank/DDBJ whole genome shotgun (WGS) entry which is preliminary data.</text>
</comment>
<evidence type="ECO:0000313" key="2">
    <source>
        <dbReference type="Proteomes" id="UP000553632"/>
    </source>
</evidence>
<proteinExistence type="predicted"/>
<accession>A0A7J6QUW5</accession>
<evidence type="ECO:0000313" key="1">
    <source>
        <dbReference type="EMBL" id="KAF4712137.1"/>
    </source>
</evidence>
<name>A0A7J6QUW5_PEROL</name>